<comment type="caution">
    <text evidence="2">The sequence shown here is derived from an EMBL/GenBank/DDBJ whole genome shotgun (WGS) entry which is preliminary data.</text>
</comment>
<dbReference type="RefSeq" id="WP_150404770.1">
    <property type="nucleotide sequence ID" value="NZ_VXLC01000014.1"/>
</dbReference>
<dbReference type="AlphaFoldDB" id="A0A5N0E9T7"/>
<accession>A0A5N0E9T7</accession>
<dbReference type="EMBL" id="VXLC01000014">
    <property type="protein sequence ID" value="KAA8886198.1"/>
    <property type="molecule type" value="Genomic_DNA"/>
</dbReference>
<name>A0A5N0E9T7_9NOCA</name>
<evidence type="ECO:0000313" key="3">
    <source>
        <dbReference type="Proteomes" id="UP000323876"/>
    </source>
</evidence>
<feature type="compositionally biased region" description="Low complexity" evidence="1">
    <location>
        <begin position="87"/>
        <end position="106"/>
    </location>
</feature>
<protein>
    <submittedName>
        <fullName evidence="2">Uncharacterized protein</fullName>
    </submittedName>
</protein>
<feature type="region of interest" description="Disordered" evidence="1">
    <location>
        <begin position="57"/>
        <end position="106"/>
    </location>
</feature>
<organism evidence="2 3">
    <name type="scientific">Nocardia colli</name>
    <dbReference type="NCBI Taxonomy" id="2545717"/>
    <lineage>
        <taxon>Bacteria</taxon>
        <taxon>Bacillati</taxon>
        <taxon>Actinomycetota</taxon>
        <taxon>Actinomycetes</taxon>
        <taxon>Mycobacteriales</taxon>
        <taxon>Nocardiaceae</taxon>
        <taxon>Nocardia</taxon>
    </lineage>
</organism>
<evidence type="ECO:0000313" key="2">
    <source>
        <dbReference type="EMBL" id="KAA8886198.1"/>
    </source>
</evidence>
<evidence type="ECO:0000256" key="1">
    <source>
        <dbReference type="SAM" id="MobiDB-lite"/>
    </source>
</evidence>
<dbReference type="Proteomes" id="UP000323876">
    <property type="component" value="Unassembled WGS sequence"/>
</dbReference>
<gene>
    <name evidence="2" type="ORF">F3087_26785</name>
</gene>
<sequence>MTPRRCSRTSPTAQPAPSYAQYLAAIALSGHDPITQLRTAINARELDTADDAAAVLDWHLDPTGATPPDTDHSPGPPESLTAWTPNTTSPNSPRAPASSPTLADGQ</sequence>
<keyword evidence="3" id="KW-1185">Reference proteome</keyword>
<proteinExistence type="predicted"/>
<reference evidence="2 3" key="1">
    <citation type="submission" date="2019-09" db="EMBL/GenBank/DDBJ databases">
        <authorList>
            <person name="Wang X."/>
        </authorList>
    </citation>
    <scope>NUCLEOTIDE SEQUENCE [LARGE SCALE GENOMIC DNA]</scope>
    <source>
        <strain evidence="2 3">CICC 11023</strain>
    </source>
</reference>